<evidence type="ECO:0000256" key="7">
    <source>
        <dbReference type="ARBA" id="ARBA00023125"/>
    </source>
</evidence>
<dbReference type="InterPro" id="IPR013986">
    <property type="entry name" value="DExx_box_DNA_helicase_dom_sf"/>
</dbReference>
<dbReference type="GO" id="GO:0005829">
    <property type="term" value="C:cytosol"/>
    <property type="evidence" value="ECO:0007669"/>
    <property type="project" value="TreeGrafter"/>
</dbReference>
<keyword evidence="8" id="KW-0234">DNA repair</keyword>
<dbReference type="Gene3D" id="1.10.486.10">
    <property type="entry name" value="PCRA, domain 4"/>
    <property type="match status" value="1"/>
</dbReference>
<dbReference type="GO" id="GO:0016887">
    <property type="term" value="F:ATP hydrolysis activity"/>
    <property type="evidence" value="ECO:0007669"/>
    <property type="project" value="RHEA"/>
</dbReference>
<dbReference type="Pfam" id="PF00580">
    <property type="entry name" value="UvrD-helicase"/>
    <property type="match status" value="1"/>
</dbReference>
<evidence type="ECO:0000256" key="2">
    <source>
        <dbReference type="ARBA" id="ARBA00022741"/>
    </source>
</evidence>
<dbReference type="Proteomes" id="UP000035760">
    <property type="component" value="Unassembled WGS sequence"/>
</dbReference>
<dbReference type="Pfam" id="PF13361">
    <property type="entry name" value="UvrD_C"/>
    <property type="match status" value="1"/>
</dbReference>
<evidence type="ECO:0000313" key="18">
    <source>
        <dbReference type="EMBL" id="CDI04297.1"/>
    </source>
</evidence>
<keyword evidence="2 14" id="KW-0547">Nucleotide-binding</keyword>
<keyword evidence="5 14" id="KW-0347">Helicase</keyword>
<organism evidence="18 19">
    <name type="scientific">Candidatus Competibacter denitrificans Run_A_D11</name>
    <dbReference type="NCBI Taxonomy" id="1400863"/>
    <lineage>
        <taxon>Bacteria</taxon>
        <taxon>Pseudomonadati</taxon>
        <taxon>Pseudomonadota</taxon>
        <taxon>Gammaproteobacteria</taxon>
        <taxon>Candidatus Competibacteraceae</taxon>
        <taxon>Candidatus Competibacter</taxon>
    </lineage>
</organism>
<keyword evidence="3" id="KW-0227">DNA damage</keyword>
<reference evidence="18" key="2">
    <citation type="submission" date="2014-03" db="EMBL/GenBank/DDBJ databases">
        <title>Candidatus Competibacter-lineage genomes retrieved from metagenomes reveal functional metabolic diversity.</title>
        <authorList>
            <person name="McIlroy S.J."/>
            <person name="Albertsen M."/>
            <person name="Andresen E.K."/>
            <person name="Saunders A.M."/>
            <person name="Kristiansen R."/>
            <person name="Stokholm-Bjerregaard M."/>
            <person name="Nielsen K.L."/>
            <person name="Nielsen P.H."/>
        </authorList>
    </citation>
    <scope>NUCLEOTIDE SEQUENCE</scope>
    <source>
        <strain evidence="18">Run_A_D11</strain>
    </source>
</reference>
<evidence type="ECO:0000256" key="9">
    <source>
        <dbReference type="ARBA" id="ARBA00023235"/>
    </source>
</evidence>
<dbReference type="FunFam" id="3.40.50.300:FF:001201">
    <property type="entry name" value="ATP-dependent DNA helicase UvrD2"/>
    <property type="match status" value="1"/>
</dbReference>
<dbReference type="CDD" id="cd18807">
    <property type="entry name" value="SF1_C_UvrD"/>
    <property type="match status" value="1"/>
</dbReference>
<evidence type="ECO:0000256" key="14">
    <source>
        <dbReference type="PROSITE-ProRule" id="PRU00560"/>
    </source>
</evidence>
<evidence type="ECO:0000259" key="17">
    <source>
        <dbReference type="PROSITE" id="PS51217"/>
    </source>
</evidence>
<dbReference type="PROSITE" id="PS51217">
    <property type="entry name" value="UVRD_HELICASE_CTER"/>
    <property type="match status" value="1"/>
</dbReference>
<dbReference type="Gene3D" id="3.40.50.300">
    <property type="entry name" value="P-loop containing nucleotide triphosphate hydrolases"/>
    <property type="match status" value="2"/>
</dbReference>
<feature type="domain" description="UvrD-like helicase C-terminal" evidence="17">
    <location>
        <begin position="287"/>
        <end position="571"/>
    </location>
</feature>
<keyword evidence="6 14" id="KW-0067">ATP-binding</keyword>
<evidence type="ECO:0000256" key="4">
    <source>
        <dbReference type="ARBA" id="ARBA00022801"/>
    </source>
</evidence>
<dbReference type="PANTHER" id="PTHR11070:SF2">
    <property type="entry name" value="ATP-DEPENDENT DNA HELICASE SRS2"/>
    <property type="match status" value="1"/>
</dbReference>
<dbReference type="EMBL" id="CBTJ020000102">
    <property type="protein sequence ID" value="CDI04297.1"/>
    <property type="molecule type" value="Genomic_DNA"/>
</dbReference>
<dbReference type="InterPro" id="IPR000212">
    <property type="entry name" value="DNA_helicase_UvrD/REP"/>
</dbReference>
<evidence type="ECO:0000259" key="16">
    <source>
        <dbReference type="PROSITE" id="PS51198"/>
    </source>
</evidence>
<feature type="domain" description="UvrD-like helicase ATP-binding" evidence="16">
    <location>
        <begin position="8"/>
        <end position="286"/>
    </location>
</feature>
<feature type="region of interest" description="Disordered" evidence="15">
    <location>
        <begin position="658"/>
        <end position="687"/>
    </location>
</feature>
<dbReference type="EC" id="5.6.2.4" evidence="11"/>
<dbReference type="InterPro" id="IPR027417">
    <property type="entry name" value="P-loop_NTPase"/>
</dbReference>
<evidence type="ECO:0000313" key="19">
    <source>
        <dbReference type="Proteomes" id="UP000035760"/>
    </source>
</evidence>
<dbReference type="GO" id="GO:0043138">
    <property type="term" value="F:3'-5' DNA helicase activity"/>
    <property type="evidence" value="ECO:0007669"/>
    <property type="project" value="UniProtKB-EC"/>
</dbReference>
<gene>
    <name evidence="18" type="primary">uvrD</name>
    <name evidence="18" type="ORF">BN873_90048</name>
</gene>
<dbReference type="GO" id="GO:0005524">
    <property type="term" value="F:ATP binding"/>
    <property type="evidence" value="ECO:0007669"/>
    <property type="project" value="UniProtKB-UniRule"/>
</dbReference>
<evidence type="ECO:0000256" key="8">
    <source>
        <dbReference type="ARBA" id="ARBA00023204"/>
    </source>
</evidence>
<comment type="caution">
    <text evidence="18">The sequence shown here is derived from an EMBL/GenBank/DDBJ whole genome shotgun (WGS) entry which is preliminary data.</text>
</comment>
<feature type="binding site" evidence="14">
    <location>
        <begin position="29"/>
        <end position="36"/>
    </location>
    <ligand>
        <name>ATP</name>
        <dbReference type="ChEBI" id="CHEBI:30616"/>
    </ligand>
</feature>
<proteinExistence type="inferred from homology"/>
<dbReference type="STRING" id="1400863.BN873_90048"/>
<dbReference type="GO" id="GO:0000725">
    <property type="term" value="P:recombinational repair"/>
    <property type="evidence" value="ECO:0007669"/>
    <property type="project" value="TreeGrafter"/>
</dbReference>
<dbReference type="NCBIfam" id="NF008743">
    <property type="entry name" value="PRK11773.1"/>
    <property type="match status" value="1"/>
</dbReference>
<dbReference type="FunFam" id="1.10.10.160:FF:000001">
    <property type="entry name" value="ATP-dependent DNA helicase"/>
    <property type="match status" value="1"/>
</dbReference>
<comment type="catalytic activity">
    <reaction evidence="13">
        <text>ATP + H2O = ADP + phosphate + H(+)</text>
        <dbReference type="Rhea" id="RHEA:13065"/>
        <dbReference type="ChEBI" id="CHEBI:15377"/>
        <dbReference type="ChEBI" id="CHEBI:15378"/>
        <dbReference type="ChEBI" id="CHEBI:30616"/>
        <dbReference type="ChEBI" id="CHEBI:43474"/>
        <dbReference type="ChEBI" id="CHEBI:456216"/>
        <dbReference type="EC" id="5.6.2.4"/>
    </reaction>
</comment>
<comment type="similarity">
    <text evidence="1">Belongs to the helicase family. UvrD subfamily.</text>
</comment>
<comment type="catalytic activity">
    <reaction evidence="10">
        <text>Couples ATP hydrolysis with the unwinding of duplex DNA by translocating in the 3'-5' direction.</text>
        <dbReference type="EC" id="5.6.2.4"/>
    </reaction>
</comment>
<keyword evidence="4 14" id="KW-0378">Hydrolase</keyword>
<dbReference type="OrthoDB" id="9806690at2"/>
<dbReference type="AlphaFoldDB" id="W6M9L1"/>
<protein>
    <recommendedName>
        <fullName evidence="11">DNA 3'-5' helicase</fullName>
        <ecNumber evidence="11">5.6.2.4</ecNumber>
    </recommendedName>
    <alternativeName>
        <fullName evidence="12">DNA 3'-5' helicase II</fullName>
    </alternativeName>
</protein>
<reference evidence="18" key="1">
    <citation type="submission" date="2013-07" db="EMBL/GenBank/DDBJ databases">
        <authorList>
            <person name="McIlroy S."/>
        </authorList>
    </citation>
    <scope>NUCLEOTIDE SEQUENCE [LARGE SCALE GENOMIC DNA]</scope>
    <source>
        <strain evidence="18">Run_A_D11</strain>
    </source>
</reference>
<name>W6M9L1_9GAMM</name>
<evidence type="ECO:0000256" key="6">
    <source>
        <dbReference type="ARBA" id="ARBA00022840"/>
    </source>
</evidence>
<dbReference type="GO" id="GO:0033202">
    <property type="term" value="C:DNA helicase complex"/>
    <property type="evidence" value="ECO:0007669"/>
    <property type="project" value="TreeGrafter"/>
</dbReference>
<dbReference type="GO" id="GO:0009314">
    <property type="term" value="P:response to radiation"/>
    <property type="evidence" value="ECO:0007669"/>
    <property type="project" value="UniProtKB-ARBA"/>
</dbReference>
<dbReference type="CDD" id="cd17932">
    <property type="entry name" value="DEXQc_UvrD"/>
    <property type="match status" value="1"/>
</dbReference>
<evidence type="ECO:0000256" key="13">
    <source>
        <dbReference type="ARBA" id="ARBA00048988"/>
    </source>
</evidence>
<dbReference type="PANTHER" id="PTHR11070">
    <property type="entry name" value="UVRD / RECB / PCRA DNA HELICASE FAMILY MEMBER"/>
    <property type="match status" value="1"/>
</dbReference>
<evidence type="ECO:0000256" key="1">
    <source>
        <dbReference type="ARBA" id="ARBA00009922"/>
    </source>
</evidence>
<dbReference type="InterPro" id="IPR014017">
    <property type="entry name" value="DNA_helicase_UvrD-like_C"/>
</dbReference>
<evidence type="ECO:0000256" key="15">
    <source>
        <dbReference type="SAM" id="MobiDB-lite"/>
    </source>
</evidence>
<keyword evidence="9" id="KW-0413">Isomerase</keyword>
<dbReference type="SUPFAM" id="SSF52540">
    <property type="entry name" value="P-loop containing nucleoside triphosphate hydrolases"/>
    <property type="match status" value="1"/>
</dbReference>
<dbReference type="PROSITE" id="PS51198">
    <property type="entry name" value="UVRD_HELICASE_ATP_BIND"/>
    <property type="match status" value="1"/>
</dbReference>
<dbReference type="RefSeq" id="WP_048676361.1">
    <property type="nucleotide sequence ID" value="NZ_CBTJ020000102.1"/>
</dbReference>
<keyword evidence="19" id="KW-1185">Reference proteome</keyword>
<dbReference type="GO" id="GO:0003677">
    <property type="term" value="F:DNA binding"/>
    <property type="evidence" value="ECO:0007669"/>
    <property type="project" value="UniProtKB-KW"/>
</dbReference>
<dbReference type="Gene3D" id="1.10.10.160">
    <property type="match status" value="1"/>
</dbReference>
<evidence type="ECO:0000256" key="5">
    <source>
        <dbReference type="ARBA" id="ARBA00022806"/>
    </source>
</evidence>
<keyword evidence="7" id="KW-0238">DNA-binding</keyword>
<accession>W6M9L1</accession>
<evidence type="ECO:0000256" key="12">
    <source>
        <dbReference type="ARBA" id="ARBA00034923"/>
    </source>
</evidence>
<evidence type="ECO:0000256" key="3">
    <source>
        <dbReference type="ARBA" id="ARBA00022763"/>
    </source>
</evidence>
<evidence type="ECO:0000256" key="10">
    <source>
        <dbReference type="ARBA" id="ARBA00034617"/>
    </source>
</evidence>
<evidence type="ECO:0000256" key="11">
    <source>
        <dbReference type="ARBA" id="ARBA00034808"/>
    </source>
</evidence>
<sequence>MDVSWIIDDLNEPQRAAVTAPLGYLRVLAGAGSGKTRVLTRRIAWLLAVANTSPWSILAVTFTNKAAAEMRGRVESMLDHPIGGLWIGTFHGIAHRLLRQHWQEARLPRAFQIIDSDDQGRLVKRILRTLNLDEKKWPPPQVAGFINRCKDEGQRPTDLEQTDDPAKRQYQRIYTLYQQECDRSGLVDFGELLLRAYELWRDDAELLTHYRERFQHVLVDEFQDTNTIQYRWVRLLGGDQSDVFIVGDDDQCVYGWRGSKVENIQRFAEDFPGTQTIRLEQNYRSTHNILKAANALIANNSGRLGKNLWTADGDGEPIQVYGAFNEVDEARFVAERIRQWVERGGQRRDVAILYRSNAQSRLFEETLIGMAIPYRIYGGLRFFERAEIKDALAYLRLLANRDDDPSFERVANTPPRGIGERTFDQLREAGRGRGLSLWQAALQLLAEGGLQGRAANAVRGFLALIEQLDGSSQDSSLPERVEHAINGSGLLAMYQQPKADKGEMRADNLEELVNASGDFINNADPLLVGVEATEPDWLNAFLAHAALESGQGQGSASDDCVQLMTLHMAKGLEFPVVFLVGLEEGLFPHGRSAGEARQLEEERRLAYVGVTRARQQLYLSYAEQRTWYGQQNYPSPSRFIGEMPDELLRDIRARSKRLQPPVAPARPTPVASAMPTAPGAGLRPRQRVRHPQFGDGVVLEVEGAGYHARARVDFPQSGGSKWLVVAYAKLEVL</sequence>
<dbReference type="InterPro" id="IPR014016">
    <property type="entry name" value="UvrD-like_ATP-bd"/>
</dbReference>